<dbReference type="InterPro" id="IPR019425">
    <property type="entry name" value="7TM_GPCR_serpentine_rcpt_Srt"/>
</dbReference>
<reference evidence="2 3" key="1">
    <citation type="submission" date="2014-11" db="EMBL/GenBank/DDBJ databases">
        <title>Genetic blueprint of the zoonotic pathogen Toxocara canis.</title>
        <authorList>
            <person name="Zhu X.-Q."/>
            <person name="Korhonen P.K."/>
            <person name="Cai H."/>
            <person name="Young N.D."/>
            <person name="Nejsum P."/>
            <person name="von Samson-Himmelstjerna G."/>
            <person name="Boag P.R."/>
            <person name="Tan P."/>
            <person name="Li Q."/>
            <person name="Min J."/>
            <person name="Yang Y."/>
            <person name="Wang X."/>
            <person name="Fang X."/>
            <person name="Hall R.S."/>
            <person name="Hofmann A."/>
            <person name="Sternberg P.W."/>
            <person name="Jex A.R."/>
            <person name="Gasser R.B."/>
        </authorList>
    </citation>
    <scope>NUCLEOTIDE SEQUENCE [LARGE SCALE GENOMIC DNA]</scope>
    <source>
        <strain evidence="2">PN_DK_2014</strain>
    </source>
</reference>
<keyword evidence="1" id="KW-1133">Transmembrane helix</keyword>
<dbReference type="Pfam" id="PF10321">
    <property type="entry name" value="7TM_GPCR_Srt"/>
    <property type="match status" value="1"/>
</dbReference>
<dbReference type="PANTHER" id="PTHR23021">
    <property type="entry name" value="SERPENTINE RECEPTOR, CLASS T"/>
    <property type="match status" value="1"/>
</dbReference>
<dbReference type="OMA" id="CFMIAIN"/>
<evidence type="ECO:0000313" key="3">
    <source>
        <dbReference type="Proteomes" id="UP000031036"/>
    </source>
</evidence>
<dbReference type="PANTHER" id="PTHR23021:SF11">
    <property type="entry name" value="SERPENTINE RECEPTOR, CLASS T"/>
    <property type="match status" value="1"/>
</dbReference>
<protein>
    <submittedName>
        <fullName evidence="2">Uncharacterized protein</fullName>
    </submittedName>
</protein>
<proteinExistence type="predicted"/>
<evidence type="ECO:0000256" key="1">
    <source>
        <dbReference type="SAM" id="Phobius"/>
    </source>
</evidence>
<name>A0A0B2VFW1_TOXCA</name>
<keyword evidence="3" id="KW-1185">Reference proteome</keyword>
<feature type="transmembrane region" description="Helical" evidence="1">
    <location>
        <begin position="7"/>
        <end position="28"/>
    </location>
</feature>
<dbReference type="OrthoDB" id="5875846at2759"/>
<feature type="transmembrane region" description="Helical" evidence="1">
    <location>
        <begin position="79"/>
        <end position="101"/>
    </location>
</feature>
<keyword evidence="1" id="KW-0472">Membrane</keyword>
<sequence length="121" mass="13075">MAVMGAIDIATLLVGIIAGYFSIVGASACTCPTLMTICGSCVMGFWSTYCGICIYLGINRCGDVYGAAFMEAIFKGYRTWLFMVIPIGFGLCVLLFGPTMYYSSDLGTWFFELDPTSQLVS</sequence>
<organism evidence="2 3">
    <name type="scientific">Toxocara canis</name>
    <name type="common">Canine roundworm</name>
    <dbReference type="NCBI Taxonomy" id="6265"/>
    <lineage>
        <taxon>Eukaryota</taxon>
        <taxon>Metazoa</taxon>
        <taxon>Ecdysozoa</taxon>
        <taxon>Nematoda</taxon>
        <taxon>Chromadorea</taxon>
        <taxon>Rhabditida</taxon>
        <taxon>Spirurina</taxon>
        <taxon>Ascaridomorpha</taxon>
        <taxon>Ascaridoidea</taxon>
        <taxon>Toxocaridae</taxon>
        <taxon>Toxocara</taxon>
    </lineage>
</organism>
<keyword evidence="1" id="KW-0812">Transmembrane</keyword>
<dbReference type="Proteomes" id="UP000031036">
    <property type="component" value="Unassembled WGS sequence"/>
</dbReference>
<gene>
    <name evidence="2" type="ORF">Tcan_01262</name>
</gene>
<feature type="transmembrane region" description="Helical" evidence="1">
    <location>
        <begin position="34"/>
        <end position="58"/>
    </location>
</feature>
<dbReference type="EMBL" id="JPKZ01001740">
    <property type="protein sequence ID" value="KHN80453.1"/>
    <property type="molecule type" value="Genomic_DNA"/>
</dbReference>
<accession>A0A0B2VFW1</accession>
<feature type="non-terminal residue" evidence="2">
    <location>
        <position position="121"/>
    </location>
</feature>
<dbReference type="AlphaFoldDB" id="A0A0B2VFW1"/>
<comment type="caution">
    <text evidence="2">The sequence shown here is derived from an EMBL/GenBank/DDBJ whole genome shotgun (WGS) entry which is preliminary data.</text>
</comment>
<evidence type="ECO:0000313" key="2">
    <source>
        <dbReference type="EMBL" id="KHN80453.1"/>
    </source>
</evidence>